<keyword evidence="2" id="KW-1185">Reference proteome</keyword>
<dbReference type="EMBL" id="QHLZ01000016">
    <property type="protein sequence ID" value="PXA64094.1"/>
    <property type="molecule type" value="Genomic_DNA"/>
</dbReference>
<reference evidence="1 2" key="1">
    <citation type="submission" date="2018-05" db="EMBL/GenBank/DDBJ databases">
        <title>Genetic diversity of glacier-inhabiting Cryobacterium bacteria in China and description of Cryobacterium mengkeensis sp. nov. and Arthrobacter glacialis sp. nov.</title>
        <authorList>
            <person name="Liu Q."/>
            <person name="Xin Y.-H."/>
        </authorList>
    </citation>
    <scope>NUCLEOTIDE SEQUENCE [LARGE SCALE GENOMIC DNA]</scope>
    <source>
        <strain evidence="1 2">GP3</strain>
    </source>
</reference>
<protein>
    <submittedName>
        <fullName evidence="1">Uncharacterized protein</fullName>
    </submittedName>
</protein>
<evidence type="ECO:0000313" key="2">
    <source>
        <dbReference type="Proteomes" id="UP000246303"/>
    </source>
</evidence>
<gene>
    <name evidence="1" type="ORF">CVS29_17140</name>
</gene>
<dbReference type="Proteomes" id="UP000246303">
    <property type="component" value="Unassembled WGS sequence"/>
</dbReference>
<comment type="caution">
    <text evidence="1">The sequence shown here is derived from an EMBL/GenBank/DDBJ whole genome shotgun (WGS) entry which is preliminary data.</text>
</comment>
<organism evidence="1 2">
    <name type="scientific">Arthrobacter psychrochitiniphilus</name>
    <dbReference type="NCBI Taxonomy" id="291045"/>
    <lineage>
        <taxon>Bacteria</taxon>
        <taxon>Bacillati</taxon>
        <taxon>Actinomycetota</taxon>
        <taxon>Actinomycetes</taxon>
        <taxon>Micrococcales</taxon>
        <taxon>Micrococcaceae</taxon>
        <taxon>Arthrobacter</taxon>
    </lineage>
</organism>
<accession>A0A2V3DPG6</accession>
<dbReference type="AlphaFoldDB" id="A0A2V3DPG6"/>
<sequence length="169" mass="18579">MDFVVEPFPSVDPLAALQAAVRGQMQETGLAVPLVSTGIYSGPIDLTVEVLRARPESISPGWEDIHEVSVRLPEGRAYFNTPTDWDMKDVGTIMASEKGSYRVRLHATGRDEAFDLVVESSVERHLVQFWKESPSPATVLSSESGQGKNLPRFIKMWQEPTTATSHAGP</sequence>
<name>A0A2V3DPG6_9MICC</name>
<evidence type="ECO:0000313" key="1">
    <source>
        <dbReference type="EMBL" id="PXA64094.1"/>
    </source>
</evidence>
<proteinExistence type="predicted"/>